<dbReference type="InterPro" id="IPR036390">
    <property type="entry name" value="WH_DNA-bd_sf"/>
</dbReference>
<dbReference type="GO" id="GO:0008180">
    <property type="term" value="C:COP9 signalosome"/>
    <property type="evidence" value="ECO:0007669"/>
    <property type="project" value="UniProtKB-KW"/>
</dbReference>
<dbReference type="InterPro" id="IPR000717">
    <property type="entry name" value="PCI_dom"/>
</dbReference>
<evidence type="ECO:0000256" key="3">
    <source>
        <dbReference type="ARBA" id="ARBA00010417"/>
    </source>
</evidence>
<dbReference type="InterPro" id="IPR040134">
    <property type="entry name" value="PSMD12/CSN4"/>
</dbReference>
<evidence type="ECO:0000259" key="8">
    <source>
        <dbReference type="PROSITE" id="PS50250"/>
    </source>
</evidence>
<keyword evidence="7" id="KW-0539">Nucleus</keyword>
<evidence type="ECO:0000313" key="9">
    <source>
        <dbReference type="EMBL" id="LAB66589.1"/>
    </source>
</evidence>
<accession>A0A2P2HXT4</accession>
<organism evidence="9">
    <name type="scientific">Hirondellea gigas</name>
    <dbReference type="NCBI Taxonomy" id="1518452"/>
    <lineage>
        <taxon>Eukaryota</taxon>
        <taxon>Metazoa</taxon>
        <taxon>Ecdysozoa</taxon>
        <taxon>Arthropoda</taxon>
        <taxon>Crustacea</taxon>
        <taxon>Multicrustacea</taxon>
        <taxon>Malacostraca</taxon>
        <taxon>Eumalacostraca</taxon>
        <taxon>Peracarida</taxon>
        <taxon>Amphipoda</taxon>
        <taxon>Amphilochidea</taxon>
        <taxon>Lysianassida</taxon>
        <taxon>Lysianassidira</taxon>
        <taxon>Lysianassoidea</taxon>
        <taxon>Lysianassidae</taxon>
        <taxon>Hirondellea</taxon>
    </lineage>
</organism>
<dbReference type="Pfam" id="PF18420">
    <property type="entry name" value="CSN4_RPN5_eIF3a"/>
    <property type="match status" value="1"/>
</dbReference>
<reference evidence="9" key="1">
    <citation type="journal article" date="2018" name="Biosci. Biotechnol. Biochem.">
        <title>Polysaccharide hydrolase of the hadal zone amphipods Hirondellea gigas.</title>
        <authorList>
            <person name="Kobayashi H."/>
            <person name="Nagahama T."/>
            <person name="Arai W."/>
            <person name="Sasagawa Y."/>
            <person name="Umeda M."/>
            <person name="Hayashi T."/>
            <person name="Nikaido I."/>
            <person name="Watanabe H."/>
            <person name="Oguri K."/>
            <person name="Kitazato H."/>
            <person name="Fujioka K."/>
            <person name="Kido Y."/>
            <person name="Takami H."/>
        </authorList>
    </citation>
    <scope>NUCLEOTIDE SEQUENCE</scope>
    <source>
        <tissue evidence="9">Whole body</tissue>
    </source>
</reference>
<evidence type="ECO:0000256" key="4">
    <source>
        <dbReference type="ARBA" id="ARBA00014881"/>
    </source>
</evidence>
<keyword evidence="5" id="KW-0963">Cytoplasm</keyword>
<evidence type="ECO:0000256" key="5">
    <source>
        <dbReference type="ARBA" id="ARBA00022490"/>
    </source>
</evidence>
<dbReference type="InterPro" id="IPR041406">
    <property type="entry name" value="CSN4_HTH"/>
</dbReference>
<dbReference type="Pfam" id="PF22241">
    <property type="entry name" value="PSMD12-CSN4_N"/>
    <property type="match status" value="1"/>
</dbReference>
<dbReference type="GO" id="GO:0005829">
    <property type="term" value="C:cytosol"/>
    <property type="evidence" value="ECO:0007669"/>
    <property type="project" value="TreeGrafter"/>
</dbReference>
<feature type="domain" description="PCI" evidence="8">
    <location>
        <begin position="199"/>
        <end position="368"/>
    </location>
</feature>
<dbReference type="PANTHER" id="PTHR10855">
    <property type="entry name" value="26S PROTEASOME NON-ATPASE REGULATORY SUBUNIT 12/COP9 SIGNALOSOME COMPLEX SUBUNIT 4"/>
    <property type="match status" value="1"/>
</dbReference>
<dbReference type="SMART" id="SM00088">
    <property type="entry name" value="PINT"/>
    <property type="match status" value="1"/>
</dbReference>
<dbReference type="InterPro" id="IPR054559">
    <property type="entry name" value="PSMD12-CSN4-like_N"/>
</dbReference>
<dbReference type="AlphaFoldDB" id="A0A2P2HXT4"/>
<dbReference type="InterPro" id="IPR036388">
    <property type="entry name" value="WH-like_DNA-bd_sf"/>
</dbReference>
<proteinExistence type="evidence at transcript level"/>
<dbReference type="SUPFAM" id="SSF46785">
    <property type="entry name" value="Winged helix' DNA-binding domain"/>
    <property type="match status" value="1"/>
</dbReference>
<evidence type="ECO:0000256" key="2">
    <source>
        <dbReference type="ARBA" id="ARBA00004496"/>
    </source>
</evidence>
<dbReference type="EMBL" id="IACF01000842">
    <property type="protein sequence ID" value="LAB66589.1"/>
    <property type="molecule type" value="mRNA"/>
</dbReference>
<sequence>MSFTSQVKQQLQSLVPAGGSHKDHDKYKAVLDMVFGASNDKDLVEGIQIFVEAIVRETVSLVISRQLLTEVSNKLVTMPDSTAKTVAHYTLEKVQPRVISFEEQVATIRQHVATIYEREGSWREAAQALTGIPLETGQKQYSADYKLETYLKIARLYLEDDDVAQGEAYINRASILQAESKNEQLLIFYKVGYARVLDYRRKFLEAAQRYNELSYRSVIHLDERMEALKKALICTVLAAAGQQRSRMLGTLYKDERCQQLPCYNILQKMHLDRIIRAPDLIEFQAMLQPHHLATTADGWTILERAVTEHNMIAASKLYTNIKFNELGALLQIPPGKAETIASKMISEGRMSGYIDQIDGILHFEGRDVLLQWDKQIESVCIQLNSIIELINVKQPQWCAKITEDLMVQ</sequence>
<keyword evidence="6" id="KW-0736">Signalosome</keyword>
<comment type="subcellular location">
    <subcellularLocation>
        <location evidence="2">Cytoplasm</location>
    </subcellularLocation>
    <subcellularLocation>
        <location evidence="1">Nucleus</location>
    </subcellularLocation>
</comment>
<dbReference type="PANTHER" id="PTHR10855:SF2">
    <property type="entry name" value="COP9 SIGNALOSOME COMPLEX SUBUNIT 4"/>
    <property type="match status" value="1"/>
</dbReference>
<name>A0A2P2HXT4_9CRUS</name>
<evidence type="ECO:0000256" key="6">
    <source>
        <dbReference type="ARBA" id="ARBA00022790"/>
    </source>
</evidence>
<dbReference type="PROSITE" id="PS50250">
    <property type="entry name" value="PCI"/>
    <property type="match status" value="1"/>
</dbReference>
<dbReference type="Pfam" id="PF01399">
    <property type="entry name" value="PCI"/>
    <property type="match status" value="1"/>
</dbReference>
<evidence type="ECO:0000256" key="7">
    <source>
        <dbReference type="ARBA" id="ARBA00023242"/>
    </source>
</evidence>
<dbReference type="Gene3D" id="1.10.10.10">
    <property type="entry name" value="Winged helix-like DNA-binding domain superfamily/Winged helix DNA-binding domain"/>
    <property type="match status" value="1"/>
</dbReference>
<comment type="similarity">
    <text evidence="3">Belongs to the CSN4 family.</text>
</comment>
<evidence type="ECO:0000256" key="1">
    <source>
        <dbReference type="ARBA" id="ARBA00004123"/>
    </source>
</evidence>
<protein>
    <recommendedName>
        <fullName evidence="4">COP9 signalosome complex subunit 4</fullName>
    </recommendedName>
</protein>